<dbReference type="AlphaFoldDB" id="A0A3L8NXF9"/>
<evidence type="ECO:0000313" key="2">
    <source>
        <dbReference type="Proteomes" id="UP000281708"/>
    </source>
</evidence>
<gene>
    <name evidence="1" type="ORF">D9V37_15735</name>
</gene>
<dbReference type="RefSeq" id="WP_121807120.1">
    <property type="nucleotide sequence ID" value="NZ_RDBE01000010.1"/>
</dbReference>
<organism evidence="1 2">
    <name type="scientific">Nocardioides mangrovicus</name>
    <dbReference type="NCBI Taxonomy" id="2478913"/>
    <lineage>
        <taxon>Bacteria</taxon>
        <taxon>Bacillati</taxon>
        <taxon>Actinomycetota</taxon>
        <taxon>Actinomycetes</taxon>
        <taxon>Propionibacteriales</taxon>
        <taxon>Nocardioidaceae</taxon>
        <taxon>Nocardioides</taxon>
    </lineage>
</organism>
<evidence type="ECO:0000313" key="1">
    <source>
        <dbReference type="EMBL" id="RLV47614.1"/>
    </source>
</evidence>
<name>A0A3L8NXF9_9ACTN</name>
<reference evidence="1 2" key="1">
    <citation type="submission" date="2018-10" db="EMBL/GenBank/DDBJ databases">
        <title>Marmoricola sp. 4Q3S-7 whole genome shotgun sequence.</title>
        <authorList>
            <person name="Li F."/>
        </authorList>
    </citation>
    <scope>NUCLEOTIDE SEQUENCE [LARGE SCALE GENOMIC DNA]</scope>
    <source>
        <strain evidence="1 2">4Q3S-7</strain>
    </source>
</reference>
<protein>
    <recommendedName>
        <fullName evidence="3">Aminoglycoside phosphotransferase domain-containing protein</fullName>
    </recommendedName>
</protein>
<accession>A0A3L8NXF9</accession>
<dbReference type="Proteomes" id="UP000281708">
    <property type="component" value="Unassembled WGS sequence"/>
</dbReference>
<dbReference type="OrthoDB" id="8479674at2"/>
<dbReference type="EMBL" id="RDBE01000010">
    <property type="protein sequence ID" value="RLV47614.1"/>
    <property type="molecule type" value="Genomic_DNA"/>
</dbReference>
<dbReference type="SUPFAM" id="SSF56112">
    <property type="entry name" value="Protein kinase-like (PK-like)"/>
    <property type="match status" value="1"/>
</dbReference>
<keyword evidence="2" id="KW-1185">Reference proteome</keyword>
<evidence type="ECO:0008006" key="3">
    <source>
        <dbReference type="Google" id="ProtNLM"/>
    </source>
</evidence>
<comment type="caution">
    <text evidence="1">The sequence shown here is derived from an EMBL/GenBank/DDBJ whole genome shotgun (WGS) entry which is preliminary data.</text>
</comment>
<proteinExistence type="predicted"/>
<dbReference type="InterPro" id="IPR011009">
    <property type="entry name" value="Kinase-like_dom_sf"/>
</dbReference>
<sequence length="338" mass="36728">MRNFNTFTTGLTRAKSQLAAAGVRAGALRWAPSRLLLRGEEPGIDAYLSQVLGLPVQVALYIGPRRAVQKPVLQVIDPSGHTIGFAKVGINELTRRLVRREADALRAVATHDTRVLRVPDIVHAGVWEGHELLVQEAVPPGRSRAAVRRWLPEATAEVGRIEGTTWSAWPASTYRRRLGQRQRALVSHPCAPLLTAALDLADRVVGTDAVEFGCSHGDWASWNFTANDDYLVAWDWEHFARDVPLGLDAVHHDIAERTALRGLRPAAAFADLVGDLPTALTGTMVGASAAPRAVALYVVEILTRYLEDDEARNGTTAMSRVSDWVPPTLGLLAGSATR</sequence>